<proteinExistence type="predicted"/>
<dbReference type="PANTHER" id="PTHR13771:SF14">
    <property type="entry name" value="VASCULAR CELL ADHESION PROTEIN 1"/>
    <property type="match status" value="1"/>
</dbReference>
<feature type="domain" description="Ig-like" evidence="15">
    <location>
        <begin position="221"/>
        <end position="307"/>
    </location>
</feature>
<dbReference type="PRINTS" id="PR01472">
    <property type="entry name" value="ICAMVCAM1"/>
</dbReference>
<feature type="region of interest" description="Disordered" evidence="12">
    <location>
        <begin position="321"/>
        <end position="341"/>
    </location>
</feature>
<gene>
    <name evidence="17" type="primary">VCAM1</name>
</gene>
<dbReference type="RefSeq" id="XP_007420313.2">
    <property type="nucleotide sequence ID" value="XM_007420251.2"/>
</dbReference>
<dbReference type="PROSITE" id="PS50835">
    <property type="entry name" value="IG_LIKE"/>
    <property type="match status" value="2"/>
</dbReference>
<dbReference type="FunFam" id="2.60.40.10:FF:000625">
    <property type="entry name" value="Vascular cell adhesion molecule 1"/>
    <property type="match status" value="1"/>
</dbReference>
<keyword evidence="16" id="KW-1185">Reference proteome</keyword>
<feature type="transmembrane region" description="Helical" evidence="13">
    <location>
        <begin position="462"/>
        <end position="488"/>
    </location>
</feature>
<evidence type="ECO:0000256" key="7">
    <source>
        <dbReference type="ARBA" id="ARBA00022989"/>
    </source>
</evidence>
<feature type="signal peptide" evidence="14">
    <location>
        <begin position="1"/>
        <end position="20"/>
    </location>
</feature>
<keyword evidence="3 13" id="KW-0812">Transmembrane</keyword>
<protein>
    <submittedName>
        <fullName evidence="17">LOW QUALITY PROTEIN: vascular cell adhesion protein 1</fullName>
    </submittedName>
</protein>
<comment type="subcellular location">
    <subcellularLocation>
        <location evidence="1">Cell membrane</location>
        <topology evidence="1">Single-pass type I membrane protein</topology>
    </subcellularLocation>
</comment>
<keyword evidence="5" id="KW-0677">Repeat</keyword>
<feature type="chain" id="PRO_5039932780" evidence="14">
    <location>
        <begin position="21"/>
        <end position="507"/>
    </location>
</feature>
<keyword evidence="2" id="KW-1003">Cell membrane</keyword>
<dbReference type="CTD" id="7412"/>
<dbReference type="Pfam" id="PF07679">
    <property type="entry name" value="I-set"/>
    <property type="match status" value="1"/>
</dbReference>
<evidence type="ECO:0000259" key="15">
    <source>
        <dbReference type="PROSITE" id="PS50835"/>
    </source>
</evidence>
<evidence type="ECO:0000256" key="14">
    <source>
        <dbReference type="SAM" id="SignalP"/>
    </source>
</evidence>
<dbReference type="InterPro" id="IPR003989">
    <property type="entry name" value="VCAM-1"/>
</dbReference>
<dbReference type="GO" id="GO:0098609">
    <property type="term" value="P:cell-cell adhesion"/>
    <property type="evidence" value="ECO:0007669"/>
    <property type="project" value="InterPro"/>
</dbReference>
<dbReference type="OrthoDB" id="10045578at2759"/>
<keyword evidence="10" id="KW-0325">Glycoprotein</keyword>
<evidence type="ECO:0000256" key="10">
    <source>
        <dbReference type="ARBA" id="ARBA00023180"/>
    </source>
</evidence>
<dbReference type="InterPro" id="IPR007110">
    <property type="entry name" value="Ig-like_dom"/>
</dbReference>
<dbReference type="SMART" id="SM00408">
    <property type="entry name" value="IGc2"/>
    <property type="match status" value="2"/>
</dbReference>
<evidence type="ECO:0000256" key="4">
    <source>
        <dbReference type="ARBA" id="ARBA00022729"/>
    </source>
</evidence>
<evidence type="ECO:0000256" key="8">
    <source>
        <dbReference type="ARBA" id="ARBA00023136"/>
    </source>
</evidence>
<feature type="domain" description="Ig-like" evidence="15">
    <location>
        <begin position="37"/>
        <end position="108"/>
    </location>
</feature>
<dbReference type="Proteomes" id="UP000695026">
    <property type="component" value="Unplaced"/>
</dbReference>
<keyword evidence="6" id="KW-0130">Cell adhesion</keyword>
<dbReference type="InterPro" id="IPR008424">
    <property type="entry name" value="Ig_C2-set"/>
</dbReference>
<name>A0A9F2NG92_PYTBI</name>
<dbReference type="GO" id="GO:0005886">
    <property type="term" value="C:plasma membrane"/>
    <property type="evidence" value="ECO:0007669"/>
    <property type="project" value="UniProtKB-SubCell"/>
</dbReference>
<evidence type="ECO:0000256" key="12">
    <source>
        <dbReference type="SAM" id="MobiDB-lite"/>
    </source>
</evidence>
<dbReference type="SUPFAM" id="SSF48726">
    <property type="entry name" value="Immunoglobulin"/>
    <property type="match status" value="3"/>
</dbReference>
<dbReference type="InterPro" id="IPR013783">
    <property type="entry name" value="Ig-like_fold"/>
</dbReference>
<keyword evidence="4 14" id="KW-0732">Signal</keyword>
<evidence type="ECO:0000256" key="1">
    <source>
        <dbReference type="ARBA" id="ARBA00004251"/>
    </source>
</evidence>
<evidence type="ECO:0000256" key="9">
    <source>
        <dbReference type="ARBA" id="ARBA00023157"/>
    </source>
</evidence>
<evidence type="ECO:0000313" key="16">
    <source>
        <dbReference type="Proteomes" id="UP000695026"/>
    </source>
</evidence>
<dbReference type="GO" id="GO:0005178">
    <property type="term" value="F:integrin binding"/>
    <property type="evidence" value="ECO:0007669"/>
    <property type="project" value="InterPro"/>
</dbReference>
<reference evidence="17" key="1">
    <citation type="submission" date="2025-08" db="UniProtKB">
        <authorList>
            <consortium name="RefSeq"/>
        </authorList>
    </citation>
    <scope>IDENTIFICATION</scope>
    <source>
        <tissue evidence="17">Liver</tissue>
    </source>
</reference>
<keyword evidence="11" id="KW-0393">Immunoglobulin domain</keyword>
<dbReference type="InterPro" id="IPR013098">
    <property type="entry name" value="Ig_I-set"/>
</dbReference>
<evidence type="ECO:0000256" key="3">
    <source>
        <dbReference type="ARBA" id="ARBA00022692"/>
    </source>
</evidence>
<dbReference type="KEGG" id="pbi:103050517"/>
<dbReference type="InterPro" id="IPR003598">
    <property type="entry name" value="Ig_sub2"/>
</dbReference>
<evidence type="ECO:0000256" key="6">
    <source>
        <dbReference type="ARBA" id="ARBA00022889"/>
    </source>
</evidence>
<sequence length="507" mass="55228">MAAVTSAALLLLLFFTNAKAFEIEDIVPGHKVVAQIGDQLILTCRTTGCESPYFSWRTQLDHPLGGKLHNQGNSSVLIIQSVEFKHEHQYVCTAGCKSGEPSKERAVMVDIYSFPSNPVIEFKSPFILGEPASVTCSVPSVYPSEQLKITLLRGQLTTEKEFFQDLHTQSLQTKNLKIDFIPTEEDFGKEIICIAELPIEEMALKPKQRQATHTMEISYGPQNTHTMAFPGNTIVEGEALTLICLTESHPQASFAWKKQLADGITQNITKKHNLSIPNPQVSDSGIYICEVTNEVTSKVDRKSLYISIQASVFSPTVPTLTTPSETTTSFTSDTPSKTTTSFTSHATLKTMMSVTSKIAALKPITSFTSHTAPKMITSVTSHAAPKMITSVTSHGAPKMITSVTPHAAPKMITSVTSHAAPTLTSHAAPKNNTVVYLVDVSDAYGNNTEQIIIIARVEELDYMTPIIIVLSCLATAAGPMAAIFIYIFRKMKINGSYSLANSLKPII</sequence>
<dbReference type="OMA" id="GCESPYF"/>
<accession>A0A9F2NG92</accession>
<evidence type="ECO:0000256" key="2">
    <source>
        <dbReference type="ARBA" id="ARBA00022475"/>
    </source>
</evidence>
<dbReference type="InterPro" id="IPR036179">
    <property type="entry name" value="Ig-like_dom_sf"/>
</dbReference>
<evidence type="ECO:0000313" key="17">
    <source>
        <dbReference type="RefSeq" id="XP_007420313.2"/>
    </source>
</evidence>
<organism evidence="16 17">
    <name type="scientific">Python bivittatus</name>
    <name type="common">Burmese python</name>
    <name type="synonym">Python molurus bivittatus</name>
    <dbReference type="NCBI Taxonomy" id="176946"/>
    <lineage>
        <taxon>Eukaryota</taxon>
        <taxon>Metazoa</taxon>
        <taxon>Chordata</taxon>
        <taxon>Craniata</taxon>
        <taxon>Vertebrata</taxon>
        <taxon>Euteleostomi</taxon>
        <taxon>Lepidosauria</taxon>
        <taxon>Squamata</taxon>
        <taxon>Bifurcata</taxon>
        <taxon>Unidentata</taxon>
        <taxon>Episquamata</taxon>
        <taxon>Toxicofera</taxon>
        <taxon>Serpentes</taxon>
        <taxon>Henophidia</taxon>
        <taxon>Pythonidae</taxon>
        <taxon>Python</taxon>
    </lineage>
</organism>
<dbReference type="Pfam" id="PF13927">
    <property type="entry name" value="Ig_3"/>
    <property type="match status" value="1"/>
</dbReference>
<dbReference type="GeneID" id="103050517"/>
<keyword evidence="9" id="KW-1015">Disulfide bond</keyword>
<keyword evidence="7 13" id="KW-1133">Transmembrane helix</keyword>
<dbReference type="Gene3D" id="2.60.40.10">
    <property type="entry name" value="Immunoglobulins"/>
    <property type="match status" value="3"/>
</dbReference>
<evidence type="ECO:0000256" key="5">
    <source>
        <dbReference type="ARBA" id="ARBA00022737"/>
    </source>
</evidence>
<evidence type="ECO:0000256" key="11">
    <source>
        <dbReference type="ARBA" id="ARBA00023319"/>
    </source>
</evidence>
<dbReference type="PANTHER" id="PTHR13771">
    <property type="entry name" value="INTERCELLULAR ADHESION MOLECULE"/>
    <property type="match status" value="1"/>
</dbReference>
<dbReference type="AlphaFoldDB" id="A0A9F2NG92"/>
<dbReference type="SMART" id="SM00409">
    <property type="entry name" value="IG"/>
    <property type="match status" value="2"/>
</dbReference>
<dbReference type="InterPro" id="IPR003987">
    <property type="entry name" value="ICAM_VCAM_N"/>
</dbReference>
<dbReference type="InterPro" id="IPR003599">
    <property type="entry name" value="Ig_sub"/>
</dbReference>
<dbReference type="PRINTS" id="PR01474">
    <property type="entry name" value="VCAM1"/>
</dbReference>
<dbReference type="Pfam" id="PF05790">
    <property type="entry name" value="C2-set"/>
    <property type="match status" value="1"/>
</dbReference>
<keyword evidence="8 13" id="KW-0472">Membrane</keyword>
<dbReference type="InterPro" id="IPR047012">
    <property type="entry name" value="ICAM_VCAM"/>
</dbReference>
<evidence type="ECO:0000256" key="13">
    <source>
        <dbReference type="SAM" id="Phobius"/>
    </source>
</evidence>